<evidence type="ECO:0000313" key="2">
    <source>
        <dbReference type="EMBL" id="MXN18946.1"/>
    </source>
</evidence>
<gene>
    <name evidence="2" type="ORF">GR170_13945</name>
</gene>
<dbReference type="Proteomes" id="UP000477911">
    <property type="component" value="Unassembled WGS sequence"/>
</dbReference>
<accession>A0A6L7G6D2</accession>
<organism evidence="2 3">
    <name type="scientific">Pseudooceanicola albus</name>
    <dbReference type="NCBI Taxonomy" id="2692189"/>
    <lineage>
        <taxon>Bacteria</taxon>
        <taxon>Pseudomonadati</taxon>
        <taxon>Pseudomonadota</taxon>
        <taxon>Alphaproteobacteria</taxon>
        <taxon>Rhodobacterales</taxon>
        <taxon>Paracoccaceae</taxon>
        <taxon>Pseudooceanicola</taxon>
    </lineage>
</organism>
<dbReference type="Pfam" id="PF20285">
    <property type="entry name" value="CTD9"/>
    <property type="match status" value="1"/>
</dbReference>
<feature type="domain" description="ABC-three component systems C-terminal" evidence="1">
    <location>
        <begin position="75"/>
        <end position="186"/>
    </location>
</feature>
<dbReference type="EMBL" id="WUMU01000016">
    <property type="protein sequence ID" value="MXN18946.1"/>
    <property type="molecule type" value="Genomic_DNA"/>
</dbReference>
<dbReference type="AlphaFoldDB" id="A0A6L7G6D2"/>
<dbReference type="InterPro" id="IPR046911">
    <property type="entry name" value="ABC-3C_CTD9"/>
</dbReference>
<name>A0A6L7G6D2_9RHOB</name>
<comment type="caution">
    <text evidence="2">The sequence shown here is derived from an EMBL/GenBank/DDBJ whole genome shotgun (WGS) entry which is preliminary data.</text>
</comment>
<evidence type="ECO:0000259" key="1">
    <source>
        <dbReference type="Pfam" id="PF20285"/>
    </source>
</evidence>
<dbReference type="RefSeq" id="WP_160895073.1">
    <property type="nucleotide sequence ID" value="NZ_WUMU01000016.1"/>
</dbReference>
<proteinExistence type="predicted"/>
<keyword evidence="3" id="KW-1185">Reference proteome</keyword>
<reference evidence="2 3" key="1">
    <citation type="submission" date="2019-12" db="EMBL/GenBank/DDBJ databases">
        <authorList>
            <person name="Li M."/>
        </authorList>
    </citation>
    <scope>NUCLEOTIDE SEQUENCE [LARGE SCALE GENOMIC DNA]</scope>
    <source>
        <strain evidence="2 3">GBMRC 2024</strain>
    </source>
</reference>
<evidence type="ECO:0000313" key="3">
    <source>
        <dbReference type="Proteomes" id="UP000477911"/>
    </source>
</evidence>
<sequence>MKIANHEGSISNQQGAVAGGNIAGRDFYHLEPKKSLVEKMLVRLQVQYDSNEKTQTTIDELARYHLRRAPDGIDGLEAKLEASGRSSYYDDAIEKKEMFAKLLEKWSLYSSAQQIFVHILAKAENEFTQVIYGQIPSRSAEEINAMVIDRIVNPIVEECGGDLMYVNHNIVQGMVYWLAEQCFIKWHHGVVKP</sequence>
<protein>
    <recommendedName>
        <fullName evidence="1">ABC-three component systems C-terminal domain-containing protein</fullName>
    </recommendedName>
</protein>